<evidence type="ECO:0000259" key="13">
    <source>
        <dbReference type="PROSITE" id="PS51910"/>
    </source>
</evidence>
<dbReference type="GO" id="GO:0005764">
    <property type="term" value="C:lysosome"/>
    <property type="evidence" value="ECO:0007669"/>
    <property type="project" value="UniProtKB-SubCell"/>
</dbReference>
<dbReference type="GO" id="GO:0004568">
    <property type="term" value="F:chitinase activity"/>
    <property type="evidence" value="ECO:0007669"/>
    <property type="project" value="UniProtKB-ARBA"/>
</dbReference>
<dbReference type="OMA" id="KWIMKQV"/>
<dbReference type="EnsemblMetazoa" id="Aqu2.1.35501_001">
    <property type="protein sequence ID" value="Aqu2.1.35501_001"/>
    <property type="gene ID" value="Aqu2.1.35501"/>
</dbReference>
<dbReference type="FunFam" id="3.20.20.80:FF:000250">
    <property type="entry name" value="Probable di-N-acetylchitobiase 1"/>
    <property type="match status" value="1"/>
</dbReference>
<reference evidence="15" key="1">
    <citation type="journal article" date="2010" name="Nature">
        <title>The Amphimedon queenslandica genome and the evolution of animal complexity.</title>
        <authorList>
            <person name="Srivastava M."/>
            <person name="Simakov O."/>
            <person name="Chapman J."/>
            <person name="Fahey B."/>
            <person name="Gauthier M.E."/>
            <person name="Mitros T."/>
            <person name="Richards G.S."/>
            <person name="Conaco C."/>
            <person name="Dacre M."/>
            <person name="Hellsten U."/>
            <person name="Larroux C."/>
            <person name="Putnam N.H."/>
            <person name="Stanke M."/>
            <person name="Adamska M."/>
            <person name="Darling A."/>
            <person name="Degnan S.M."/>
            <person name="Oakley T.H."/>
            <person name="Plachetzki D.C."/>
            <person name="Zhai Y."/>
            <person name="Adamski M."/>
            <person name="Calcino A."/>
            <person name="Cummins S.F."/>
            <person name="Goodstein D.M."/>
            <person name="Harris C."/>
            <person name="Jackson D.J."/>
            <person name="Leys S.P."/>
            <person name="Shu S."/>
            <person name="Woodcroft B.J."/>
            <person name="Vervoort M."/>
            <person name="Kosik K.S."/>
            <person name="Manning G."/>
            <person name="Degnan B.M."/>
            <person name="Rokhsar D.S."/>
        </authorList>
    </citation>
    <scope>NUCLEOTIDE SEQUENCE [LARGE SCALE GENOMIC DNA]</scope>
</reference>
<evidence type="ECO:0000256" key="6">
    <source>
        <dbReference type="ARBA" id="ARBA00023228"/>
    </source>
</evidence>
<dbReference type="GO" id="GO:0005615">
    <property type="term" value="C:extracellular space"/>
    <property type="evidence" value="ECO:0007669"/>
    <property type="project" value="TreeGrafter"/>
</dbReference>
<dbReference type="PANTHER" id="PTHR46290">
    <property type="entry name" value="DI-N-ACETYLCHITOBIASE"/>
    <property type="match status" value="1"/>
</dbReference>
<dbReference type="Gene3D" id="3.20.20.80">
    <property type="entry name" value="Glycosidases"/>
    <property type="match status" value="1"/>
</dbReference>
<evidence type="ECO:0000313" key="14">
    <source>
        <dbReference type="EnsemblMetazoa" id="Aqu2.1.35501_001"/>
    </source>
</evidence>
<feature type="signal peptide" evidence="12">
    <location>
        <begin position="1"/>
        <end position="20"/>
    </location>
</feature>
<evidence type="ECO:0000256" key="1">
    <source>
        <dbReference type="ARBA" id="ARBA00004371"/>
    </source>
</evidence>
<dbReference type="FunFam" id="3.10.50.10:FF:000006">
    <property type="entry name" value="Chitobiase, di-N-acetyl"/>
    <property type="match status" value="1"/>
</dbReference>
<dbReference type="Gene3D" id="3.10.50.10">
    <property type="match status" value="1"/>
</dbReference>
<evidence type="ECO:0000256" key="10">
    <source>
        <dbReference type="RuleBase" id="RU000489"/>
    </source>
</evidence>
<evidence type="ECO:0000256" key="8">
    <source>
        <dbReference type="ARBA" id="ARBA00055477"/>
    </source>
</evidence>
<dbReference type="InterPro" id="IPR051887">
    <property type="entry name" value="GH18_Domain-Containing"/>
</dbReference>
<evidence type="ECO:0000256" key="12">
    <source>
        <dbReference type="SAM" id="SignalP"/>
    </source>
</evidence>
<dbReference type="GO" id="GO:0009313">
    <property type="term" value="P:oligosaccharide catabolic process"/>
    <property type="evidence" value="ECO:0007669"/>
    <property type="project" value="TreeGrafter"/>
</dbReference>
<feature type="chain" id="PRO_5010871313" description="Di-N-acetylchitobiase" evidence="12">
    <location>
        <begin position="21"/>
        <end position="375"/>
    </location>
</feature>
<gene>
    <name evidence="14" type="primary">100634559</name>
</gene>
<keyword evidence="5" id="KW-0325">Glycoprotein</keyword>
<dbReference type="InterPro" id="IPR017853">
    <property type="entry name" value="GH"/>
</dbReference>
<dbReference type="PROSITE" id="PS01095">
    <property type="entry name" value="GH18_1"/>
    <property type="match status" value="1"/>
</dbReference>
<keyword evidence="7 10" id="KW-0326">Glycosidase</keyword>
<comment type="function">
    <text evidence="8">Involved in the degradation of asparagine-linked glycoproteins. Hydrolyze of N-acetyl-beta-D-glucosamine (1-4)N-acetylglucosamine chitobiose core from the reducing end of the bond, it requires prior cleavage by glycosylasparaginase.</text>
</comment>
<dbReference type="EnsemblMetazoa" id="XM_003385490.3">
    <property type="protein sequence ID" value="XP_003385538.1"/>
    <property type="gene ID" value="LOC100634559"/>
</dbReference>
<dbReference type="AlphaFoldDB" id="A0A1X7V693"/>
<evidence type="ECO:0000256" key="9">
    <source>
        <dbReference type="ARBA" id="ARBA00074174"/>
    </source>
</evidence>
<dbReference type="InterPro" id="IPR001223">
    <property type="entry name" value="Glyco_hydro18_cat"/>
</dbReference>
<comment type="subcellular location">
    <subcellularLocation>
        <location evidence="1">Lysosome</location>
    </subcellularLocation>
</comment>
<dbReference type="SUPFAM" id="SSF51445">
    <property type="entry name" value="(Trans)glycosidases"/>
    <property type="match status" value="1"/>
</dbReference>
<keyword evidence="6" id="KW-0458">Lysosome</keyword>
<evidence type="ECO:0000256" key="5">
    <source>
        <dbReference type="ARBA" id="ARBA00023180"/>
    </source>
</evidence>
<dbReference type="InterPro" id="IPR011583">
    <property type="entry name" value="Chitinase_II/V-like_cat"/>
</dbReference>
<dbReference type="eggNOG" id="KOG2806">
    <property type="taxonomic scope" value="Eukaryota"/>
</dbReference>
<accession>A0A1X7V693</accession>
<evidence type="ECO:0000256" key="3">
    <source>
        <dbReference type="ARBA" id="ARBA00022729"/>
    </source>
</evidence>
<comment type="similarity">
    <text evidence="2 11">Belongs to the glycosyl hydrolase 18 family.</text>
</comment>
<feature type="domain" description="GH18" evidence="13">
    <location>
        <begin position="1"/>
        <end position="375"/>
    </location>
</feature>
<dbReference type="InterPro" id="IPR029070">
    <property type="entry name" value="Chitinase_insertion_sf"/>
</dbReference>
<reference evidence="14" key="2">
    <citation type="submission" date="2017-05" db="UniProtKB">
        <authorList>
            <consortium name="EnsemblMetazoa"/>
        </authorList>
    </citation>
    <scope>IDENTIFICATION</scope>
</reference>
<dbReference type="GO" id="GO:0006032">
    <property type="term" value="P:chitin catabolic process"/>
    <property type="evidence" value="ECO:0007669"/>
    <property type="project" value="UniProtKB-ARBA"/>
</dbReference>
<dbReference type="PANTHER" id="PTHR46290:SF1">
    <property type="entry name" value="DI-N-ACETYLCHITOBIASE"/>
    <property type="match status" value="1"/>
</dbReference>
<dbReference type="GO" id="GO:0008061">
    <property type="term" value="F:chitin binding"/>
    <property type="evidence" value="ECO:0007669"/>
    <property type="project" value="InterPro"/>
</dbReference>
<dbReference type="InterPro" id="IPR001579">
    <property type="entry name" value="Glyco_hydro_18_chit_AS"/>
</dbReference>
<evidence type="ECO:0000256" key="11">
    <source>
        <dbReference type="RuleBase" id="RU004453"/>
    </source>
</evidence>
<keyword evidence="4 10" id="KW-0378">Hydrolase</keyword>
<evidence type="ECO:0000256" key="2">
    <source>
        <dbReference type="ARBA" id="ARBA00009336"/>
    </source>
</evidence>
<name>A0A1X7V693_AMPQE</name>
<organism evidence="14">
    <name type="scientific">Amphimedon queenslandica</name>
    <name type="common">Sponge</name>
    <dbReference type="NCBI Taxonomy" id="400682"/>
    <lineage>
        <taxon>Eukaryota</taxon>
        <taxon>Metazoa</taxon>
        <taxon>Porifera</taxon>
        <taxon>Demospongiae</taxon>
        <taxon>Heteroscleromorpha</taxon>
        <taxon>Haplosclerida</taxon>
        <taxon>Niphatidae</taxon>
        <taxon>Amphimedon</taxon>
    </lineage>
</organism>
<dbReference type="PROSITE" id="PS51910">
    <property type="entry name" value="GH18_2"/>
    <property type="match status" value="1"/>
</dbReference>
<dbReference type="STRING" id="400682.A0A1X7V693"/>
<dbReference type="SMART" id="SM00636">
    <property type="entry name" value="Glyco_18"/>
    <property type="match status" value="1"/>
</dbReference>
<dbReference type="Proteomes" id="UP000007879">
    <property type="component" value="Unassembled WGS sequence"/>
</dbReference>
<dbReference type="Pfam" id="PF00704">
    <property type="entry name" value="Glyco_hydro_18"/>
    <property type="match status" value="1"/>
</dbReference>
<evidence type="ECO:0000256" key="7">
    <source>
        <dbReference type="ARBA" id="ARBA00023295"/>
    </source>
</evidence>
<proteinExistence type="inferred from homology"/>
<dbReference type="KEGG" id="aqu:100634559"/>
<sequence length="375" mass="42532">MRRISLLFLIIKLLISCSQCKVCPCKDASLCQPVEEVPEKEVLGFMIRSENWPYYNWTELTTIAIFTDLNESMLNDLVCHAHAHKVRVVSHIGSEILKLSSKASRESYVTNLLDTVQSQHLDGINIDAEDPVASGSEEELTLNAVTEEIYTRFKAASSSYQISLDVAWSPSCIDGRCYDYLELSKWTDFLVIMAYDERSQVFDPGLCLAGANSDFVKTKQGVDLYNKVGIPNNKLVLGLPWYGYDYPCKKIIDEKSPCVIPNYTFRGVNCSDGAGRQYGYSGIMHDFYPLSPTGLLYNKTAESPFFTYRLENGDYHQVWFDNPQSLTVKYSYAAEKKLRGIAFWNTDTLDYNSNTNSSKEQVTMMWDAVQAFLNN</sequence>
<dbReference type="InParanoid" id="A0A1X7V693"/>
<keyword evidence="3 12" id="KW-0732">Signal</keyword>
<protein>
    <recommendedName>
        <fullName evidence="9">Di-N-acetylchitobiase</fullName>
    </recommendedName>
</protein>
<keyword evidence="15" id="KW-1185">Reference proteome</keyword>
<evidence type="ECO:0000313" key="15">
    <source>
        <dbReference type="Proteomes" id="UP000007879"/>
    </source>
</evidence>
<evidence type="ECO:0000256" key="4">
    <source>
        <dbReference type="ARBA" id="ARBA00022801"/>
    </source>
</evidence>
<dbReference type="OrthoDB" id="73875at2759"/>